<feature type="non-terminal residue" evidence="7">
    <location>
        <position position="379"/>
    </location>
</feature>
<dbReference type="PANTHER" id="PTHR43304">
    <property type="entry name" value="PHYTOCHROME-LIKE PROTEIN CPH1"/>
    <property type="match status" value="1"/>
</dbReference>
<evidence type="ECO:0000259" key="6">
    <source>
        <dbReference type="PROSITE" id="PS50113"/>
    </source>
</evidence>
<dbReference type="EMBL" id="DSEE01000105">
    <property type="protein sequence ID" value="HER39858.1"/>
    <property type="molecule type" value="Genomic_DNA"/>
</dbReference>
<dbReference type="GO" id="GO:0004673">
    <property type="term" value="F:protein histidine kinase activity"/>
    <property type="evidence" value="ECO:0007669"/>
    <property type="project" value="UniProtKB-EC"/>
</dbReference>
<dbReference type="SMART" id="SM00086">
    <property type="entry name" value="PAC"/>
    <property type="match status" value="2"/>
</dbReference>
<dbReference type="InterPro" id="IPR013656">
    <property type="entry name" value="PAS_4"/>
</dbReference>
<keyword evidence="3" id="KW-0597">Phosphoprotein</keyword>
<evidence type="ECO:0000256" key="5">
    <source>
        <dbReference type="ARBA" id="ARBA00022777"/>
    </source>
</evidence>
<dbReference type="AlphaFoldDB" id="A0A7C2M527"/>
<proteinExistence type="predicted"/>
<protein>
    <recommendedName>
        <fullName evidence="2">histidine kinase</fullName>
        <ecNumber evidence="2">2.7.13.3</ecNumber>
    </recommendedName>
</protein>
<gene>
    <name evidence="7" type="ORF">ENO10_01415</name>
</gene>
<keyword evidence="5" id="KW-0418">Kinase</keyword>
<organism evidence="7">
    <name type="scientific">Salinimicrobium catena</name>
    <dbReference type="NCBI Taxonomy" id="390640"/>
    <lineage>
        <taxon>Bacteria</taxon>
        <taxon>Pseudomonadati</taxon>
        <taxon>Bacteroidota</taxon>
        <taxon>Flavobacteriia</taxon>
        <taxon>Flavobacteriales</taxon>
        <taxon>Flavobacteriaceae</taxon>
        <taxon>Salinimicrobium</taxon>
    </lineage>
</organism>
<dbReference type="CDD" id="cd00130">
    <property type="entry name" value="PAS"/>
    <property type="match status" value="2"/>
</dbReference>
<comment type="catalytic activity">
    <reaction evidence="1">
        <text>ATP + protein L-histidine = ADP + protein N-phospho-L-histidine.</text>
        <dbReference type="EC" id="2.7.13.3"/>
    </reaction>
</comment>
<dbReference type="InterPro" id="IPR001610">
    <property type="entry name" value="PAC"/>
</dbReference>
<accession>A0A7C2M527</accession>
<name>A0A7C2M527_9FLAO</name>
<dbReference type="Gene3D" id="3.30.450.20">
    <property type="entry name" value="PAS domain"/>
    <property type="match status" value="3"/>
</dbReference>
<dbReference type="NCBIfam" id="TIGR00229">
    <property type="entry name" value="sensory_box"/>
    <property type="match status" value="2"/>
</dbReference>
<keyword evidence="4" id="KW-0808">Transferase</keyword>
<evidence type="ECO:0000256" key="2">
    <source>
        <dbReference type="ARBA" id="ARBA00012438"/>
    </source>
</evidence>
<dbReference type="SMART" id="SM00091">
    <property type="entry name" value="PAS"/>
    <property type="match status" value="3"/>
</dbReference>
<feature type="domain" description="PAC" evidence="6">
    <location>
        <begin position="111"/>
        <end position="163"/>
    </location>
</feature>
<evidence type="ECO:0000313" key="7">
    <source>
        <dbReference type="EMBL" id="HER39858.1"/>
    </source>
</evidence>
<evidence type="ECO:0000256" key="3">
    <source>
        <dbReference type="ARBA" id="ARBA00022553"/>
    </source>
</evidence>
<dbReference type="PROSITE" id="PS50113">
    <property type="entry name" value="PAC"/>
    <property type="match status" value="2"/>
</dbReference>
<dbReference type="InterPro" id="IPR035965">
    <property type="entry name" value="PAS-like_dom_sf"/>
</dbReference>
<comment type="caution">
    <text evidence="7">The sequence shown here is derived from an EMBL/GenBank/DDBJ whole genome shotgun (WGS) entry which is preliminary data.</text>
</comment>
<evidence type="ECO:0000256" key="4">
    <source>
        <dbReference type="ARBA" id="ARBA00022679"/>
    </source>
</evidence>
<dbReference type="Proteomes" id="UP000885753">
    <property type="component" value="Unassembled WGS sequence"/>
</dbReference>
<dbReference type="Pfam" id="PF08447">
    <property type="entry name" value="PAS_3"/>
    <property type="match status" value="1"/>
</dbReference>
<sequence length="379" mass="43880">MKEALSFTEAGKRIFEGTVQDITEEKLNRQKVVTNEVRIRGILKSQTNYLIRVDLEGNYSYCNEKFSRDFEWIFPDKNPIGKPALSSVKESSHSKLMEIFHRCNAQPHVVIQAEIEKVQKNGGEKYTFWDFICLTDSEGRPVEVQGVGIDITDRVEAERKLLESNERFELVTKATSDAIYDWNCKTGKILWSINYSKLFGYSHEAPENIDSWVANVHPEDRDIVNDLSNILIGTTNFWKTEYRYRKINGEYAHVLEKGTIIRNDLGEAVRMVGALQDITDRKEAMQKLVRSEARHKGIIESQTNYMIRIDMAGNYSYCNEKFIQDFNWIYGKRNFIGEDSMLSVMDYHHERLKEVAQECLSNPGKVFQVEVDKPGINNT</sequence>
<dbReference type="EC" id="2.7.13.3" evidence="2"/>
<feature type="domain" description="PAC" evidence="6">
    <location>
        <begin position="238"/>
        <end position="290"/>
    </location>
</feature>
<dbReference type="InterPro" id="IPR000014">
    <property type="entry name" value="PAS"/>
</dbReference>
<dbReference type="InterPro" id="IPR052162">
    <property type="entry name" value="Sensor_kinase/Photoreceptor"/>
</dbReference>
<dbReference type="PANTHER" id="PTHR43304:SF1">
    <property type="entry name" value="PAC DOMAIN-CONTAINING PROTEIN"/>
    <property type="match status" value="1"/>
</dbReference>
<evidence type="ECO:0000256" key="1">
    <source>
        <dbReference type="ARBA" id="ARBA00000085"/>
    </source>
</evidence>
<dbReference type="InterPro" id="IPR013655">
    <property type="entry name" value="PAS_fold_3"/>
</dbReference>
<dbReference type="SUPFAM" id="SSF55785">
    <property type="entry name" value="PYP-like sensor domain (PAS domain)"/>
    <property type="match status" value="3"/>
</dbReference>
<dbReference type="InterPro" id="IPR000700">
    <property type="entry name" value="PAS-assoc_C"/>
</dbReference>
<dbReference type="Pfam" id="PF08448">
    <property type="entry name" value="PAS_4"/>
    <property type="match status" value="1"/>
</dbReference>
<reference evidence="7" key="1">
    <citation type="journal article" date="2020" name="mSystems">
        <title>Genome- and Community-Level Interaction Insights into Carbon Utilization and Element Cycling Functions of Hydrothermarchaeota in Hydrothermal Sediment.</title>
        <authorList>
            <person name="Zhou Z."/>
            <person name="Liu Y."/>
            <person name="Xu W."/>
            <person name="Pan J."/>
            <person name="Luo Z.H."/>
            <person name="Li M."/>
        </authorList>
    </citation>
    <scope>NUCLEOTIDE SEQUENCE [LARGE SCALE GENOMIC DNA]</scope>
    <source>
        <strain evidence="7">SpSt-1235</strain>
    </source>
</reference>